<evidence type="ECO:0000313" key="3">
    <source>
        <dbReference type="EMBL" id="VDP34167.1"/>
    </source>
</evidence>
<keyword evidence="2" id="KW-1133">Transmembrane helix</keyword>
<sequence length="689" mass="79192">MKTSTSEGKHRIKWTAQNQLDDLEFSDDPAILSHTHEQMRIKTASVVAVSASKISFIKIIINMKYRINEFDWKMNLTLNILLIMIMMMIRNNDSTLIKHKTLINKIDGSNMEIVCILDHDNYCTEHHVGFLFHDGCRKCMCKIDGAYCTSKGCMYYQVTETNPEDYCRKLVEMNENGTSTLSENGRNESSISYNMTYIHKPGNETDDEANNNNNNEEEEEKNNQNRKINKLLNISEETNENVTISPLSTEENVFTDNDTEKMNFRQIVNNTSKLNEEVEEQLPSVEIHRHNKTINESLQVTIKNIENNSVSLPITKNNVTVKKDNPSLNVDKAIHHKVANQTHKLPILMKDQRQMQNDTNSSLFEDEHYSADYDNEIELERNNTSLPIKNENDSIPTKKSNNDDSTQKEIKLPLVDETMQNDETSNQSDEEIIIKNINPVMNQLSETLNSENPDSLITPAEKIVHKDLINVVMDNKNVTNNHSNHAQDRNAETNEKHQNVAAEKDIIQNKKKENNNINESSSNKQPVNTTNGKQVHHNISTINKDKHKQQSNASTQDDSNNWVSREITVSSRTVKLPNEKSMKNMHEMFPHGGLPFLEVEEKDTQSYDDTIHGKHSPSKSPLKSVSFTTNNHHNDQLIGRLEELLRMITDIKHYLEMLKPCLPQPQPRHPMIKMPFQSKLPPKHKLLAF</sequence>
<keyword evidence="4" id="KW-1185">Reference proteome</keyword>
<keyword evidence="2" id="KW-0472">Membrane</keyword>
<feature type="compositionally biased region" description="Acidic residues" evidence="1">
    <location>
        <begin position="204"/>
        <end position="220"/>
    </location>
</feature>
<evidence type="ECO:0000256" key="1">
    <source>
        <dbReference type="SAM" id="MobiDB-lite"/>
    </source>
</evidence>
<feature type="compositionally biased region" description="Basic and acidic residues" evidence="1">
    <location>
        <begin position="485"/>
        <end position="498"/>
    </location>
</feature>
<feature type="region of interest" description="Disordered" evidence="1">
    <location>
        <begin position="479"/>
        <end position="498"/>
    </location>
</feature>
<dbReference type="EMBL" id="UZAK01033070">
    <property type="protein sequence ID" value="VDP34167.1"/>
    <property type="molecule type" value="Genomic_DNA"/>
</dbReference>
<name>A0A183K293_9TREM</name>
<dbReference type="WBParaSite" id="SCUD_0000910601-mRNA-1">
    <property type="protein sequence ID" value="SCUD_0000910601-mRNA-1"/>
    <property type="gene ID" value="SCUD_0000910601"/>
</dbReference>
<evidence type="ECO:0000313" key="4">
    <source>
        <dbReference type="Proteomes" id="UP000279833"/>
    </source>
</evidence>
<accession>A0A183K293</accession>
<feature type="compositionally biased region" description="Polar residues" evidence="1">
    <location>
        <begin position="550"/>
        <end position="566"/>
    </location>
</feature>
<feature type="compositionally biased region" description="Polar residues" evidence="1">
    <location>
        <begin position="382"/>
        <end position="399"/>
    </location>
</feature>
<feature type="region of interest" description="Disordered" evidence="1">
    <location>
        <begin position="506"/>
        <end position="566"/>
    </location>
</feature>
<dbReference type="AlphaFoldDB" id="A0A183K293"/>
<proteinExistence type="predicted"/>
<feature type="compositionally biased region" description="Polar residues" evidence="1">
    <location>
        <begin position="525"/>
        <end position="542"/>
    </location>
</feature>
<evidence type="ECO:0000313" key="5">
    <source>
        <dbReference type="WBParaSite" id="SCUD_0000910601-mRNA-1"/>
    </source>
</evidence>
<organism evidence="5">
    <name type="scientific">Schistosoma curassoni</name>
    <dbReference type="NCBI Taxonomy" id="6186"/>
    <lineage>
        <taxon>Eukaryota</taxon>
        <taxon>Metazoa</taxon>
        <taxon>Spiralia</taxon>
        <taxon>Lophotrochozoa</taxon>
        <taxon>Platyhelminthes</taxon>
        <taxon>Trematoda</taxon>
        <taxon>Digenea</taxon>
        <taxon>Strigeidida</taxon>
        <taxon>Schistosomatoidea</taxon>
        <taxon>Schistosomatidae</taxon>
        <taxon>Schistosoma</taxon>
    </lineage>
</organism>
<gene>
    <name evidence="3" type="ORF">SCUD_LOCUS9106</name>
</gene>
<reference evidence="5" key="1">
    <citation type="submission" date="2016-06" db="UniProtKB">
        <authorList>
            <consortium name="WormBaseParasite"/>
        </authorList>
    </citation>
    <scope>IDENTIFICATION</scope>
</reference>
<feature type="compositionally biased region" description="Low complexity" evidence="1">
    <location>
        <begin position="515"/>
        <end position="524"/>
    </location>
</feature>
<feature type="transmembrane region" description="Helical" evidence="2">
    <location>
        <begin position="72"/>
        <end position="89"/>
    </location>
</feature>
<evidence type="ECO:0000256" key="2">
    <source>
        <dbReference type="SAM" id="Phobius"/>
    </source>
</evidence>
<feature type="region of interest" description="Disordered" evidence="1">
    <location>
        <begin position="381"/>
        <end position="408"/>
    </location>
</feature>
<keyword evidence="2" id="KW-0812">Transmembrane</keyword>
<feature type="region of interest" description="Disordered" evidence="1">
    <location>
        <begin position="199"/>
        <end position="226"/>
    </location>
</feature>
<reference evidence="3 4" key="2">
    <citation type="submission" date="2018-11" db="EMBL/GenBank/DDBJ databases">
        <authorList>
            <consortium name="Pathogen Informatics"/>
        </authorList>
    </citation>
    <scope>NUCLEOTIDE SEQUENCE [LARGE SCALE GENOMIC DNA]</scope>
    <source>
        <strain evidence="3">Dakar</strain>
        <strain evidence="4">Dakar, Senegal</strain>
    </source>
</reference>
<protein>
    <submittedName>
        <fullName evidence="5">EGF-like domain-containing protein</fullName>
    </submittedName>
</protein>
<dbReference type="Proteomes" id="UP000279833">
    <property type="component" value="Unassembled WGS sequence"/>
</dbReference>
<dbReference type="STRING" id="6186.A0A183K293"/>